<feature type="compositionally biased region" description="Polar residues" evidence="5">
    <location>
        <begin position="160"/>
        <end position="179"/>
    </location>
</feature>
<evidence type="ECO:0000256" key="2">
    <source>
        <dbReference type="ARBA" id="ARBA00022622"/>
    </source>
</evidence>
<protein>
    <submittedName>
        <fullName evidence="8">X8 domain</fullName>
    </submittedName>
</protein>
<organism evidence="8 9">
    <name type="scientific">Arabidopsis suecica</name>
    <name type="common">Swedish thale-cress</name>
    <name type="synonym">Cardaminopsis suecica</name>
    <dbReference type="NCBI Taxonomy" id="45249"/>
    <lineage>
        <taxon>Eukaryota</taxon>
        <taxon>Viridiplantae</taxon>
        <taxon>Streptophyta</taxon>
        <taxon>Embryophyta</taxon>
        <taxon>Tracheophyta</taxon>
        <taxon>Spermatophyta</taxon>
        <taxon>Magnoliopsida</taxon>
        <taxon>eudicotyledons</taxon>
        <taxon>Gunneridae</taxon>
        <taxon>Pentapetalae</taxon>
        <taxon>rosids</taxon>
        <taxon>malvids</taxon>
        <taxon>Brassicales</taxon>
        <taxon>Brassicaceae</taxon>
        <taxon>Camelineae</taxon>
        <taxon>Arabidopsis</taxon>
    </lineage>
</organism>
<dbReference type="EMBL" id="JAEFBJ010000006">
    <property type="protein sequence ID" value="KAG7598254.1"/>
    <property type="molecule type" value="Genomic_DNA"/>
</dbReference>
<evidence type="ECO:0000313" key="9">
    <source>
        <dbReference type="Proteomes" id="UP000694251"/>
    </source>
</evidence>
<sequence>MLNKFDQVLAVMAVLLPLFLLSFMVTYSNAAVCVCKDASELDLQKVIDFACGGGADCTQIQTTGACYQPNTVKNHCDVAVNSYYQKKASTGATCDFNGAAIISTSPPSTTSNCLSSSSSNGTPTAGYPSTGNSTTATPGTTNPSTGNSTSSTLPTDDKPTSSTIAFPNTTMGPSSSTSGFGVGDPNGGEELSVRTTMIVLLTTIVAVALKF</sequence>
<feature type="region of interest" description="Disordered" evidence="5">
    <location>
        <begin position="106"/>
        <end position="187"/>
    </location>
</feature>
<dbReference type="SMART" id="SM00768">
    <property type="entry name" value="X8"/>
    <property type="match status" value="1"/>
</dbReference>
<keyword evidence="4" id="KW-0449">Lipoprotein</keyword>
<evidence type="ECO:0000256" key="5">
    <source>
        <dbReference type="SAM" id="MobiDB-lite"/>
    </source>
</evidence>
<dbReference type="AlphaFoldDB" id="A0A8T2CN07"/>
<dbReference type="OrthoDB" id="1930814at2759"/>
<feature type="compositionally biased region" description="Low complexity" evidence="5">
    <location>
        <begin position="106"/>
        <end position="152"/>
    </location>
</feature>
<keyword evidence="3 6" id="KW-0732">Signal</keyword>
<dbReference type="PANTHER" id="PTHR31044">
    <property type="entry name" value="BETA-1,3 GLUCANASE"/>
    <property type="match status" value="1"/>
</dbReference>
<feature type="domain" description="X8" evidence="7">
    <location>
        <begin position="31"/>
        <end position="115"/>
    </location>
</feature>
<keyword evidence="2" id="KW-0336">GPI-anchor</keyword>
<evidence type="ECO:0000256" key="4">
    <source>
        <dbReference type="ARBA" id="ARBA00023288"/>
    </source>
</evidence>
<name>A0A8T2CN07_ARASU</name>
<dbReference type="Proteomes" id="UP000694251">
    <property type="component" value="Chromosome 6"/>
</dbReference>
<keyword evidence="2" id="KW-0472">Membrane</keyword>
<reference evidence="8 9" key="1">
    <citation type="submission" date="2020-12" db="EMBL/GenBank/DDBJ databases">
        <title>Concerted genomic and epigenomic changes stabilize Arabidopsis allopolyploids.</title>
        <authorList>
            <person name="Chen Z."/>
        </authorList>
    </citation>
    <scope>NUCLEOTIDE SEQUENCE [LARGE SCALE GENOMIC DNA]</scope>
    <source>
        <strain evidence="8">As9502</strain>
        <tissue evidence="8">Leaf</tissue>
    </source>
</reference>
<dbReference type="GO" id="GO:0009506">
    <property type="term" value="C:plasmodesma"/>
    <property type="evidence" value="ECO:0007669"/>
    <property type="project" value="UniProtKB-ARBA"/>
</dbReference>
<dbReference type="PANTHER" id="PTHR31044:SF87">
    <property type="entry name" value="CARBOHYDRATE-BINDING X8 DOMAIN-CONTAINING PROTEIN"/>
    <property type="match status" value="1"/>
</dbReference>
<feature type="signal peptide" evidence="6">
    <location>
        <begin position="1"/>
        <end position="30"/>
    </location>
</feature>
<evidence type="ECO:0000256" key="6">
    <source>
        <dbReference type="SAM" id="SignalP"/>
    </source>
</evidence>
<dbReference type="InterPro" id="IPR012946">
    <property type="entry name" value="X8"/>
</dbReference>
<dbReference type="GO" id="GO:0005886">
    <property type="term" value="C:plasma membrane"/>
    <property type="evidence" value="ECO:0007669"/>
    <property type="project" value="UniProtKB-SubCell"/>
</dbReference>
<comment type="subcellular location">
    <subcellularLocation>
        <location evidence="1">Cell membrane</location>
        <topology evidence="1">Lipid-anchor</topology>
        <topology evidence="1">GPI-anchor</topology>
    </subcellularLocation>
</comment>
<keyword evidence="2" id="KW-0325">Glycoprotein</keyword>
<dbReference type="InterPro" id="IPR044788">
    <property type="entry name" value="X8_dom_prot"/>
</dbReference>
<gene>
    <name evidence="8" type="ORF">ISN44_As06g025380</name>
</gene>
<comment type="caution">
    <text evidence="8">The sequence shown here is derived from an EMBL/GenBank/DDBJ whole genome shotgun (WGS) entry which is preliminary data.</text>
</comment>
<evidence type="ECO:0000256" key="3">
    <source>
        <dbReference type="ARBA" id="ARBA00022729"/>
    </source>
</evidence>
<evidence type="ECO:0000313" key="8">
    <source>
        <dbReference type="EMBL" id="KAG7598254.1"/>
    </source>
</evidence>
<evidence type="ECO:0000259" key="7">
    <source>
        <dbReference type="SMART" id="SM00768"/>
    </source>
</evidence>
<dbReference type="Pfam" id="PF07983">
    <property type="entry name" value="X8"/>
    <property type="match status" value="1"/>
</dbReference>
<proteinExistence type="predicted"/>
<evidence type="ECO:0000256" key="1">
    <source>
        <dbReference type="ARBA" id="ARBA00004609"/>
    </source>
</evidence>
<accession>A0A8T2CN07</accession>
<dbReference type="GO" id="GO:0098552">
    <property type="term" value="C:side of membrane"/>
    <property type="evidence" value="ECO:0007669"/>
    <property type="project" value="UniProtKB-KW"/>
</dbReference>
<keyword evidence="9" id="KW-1185">Reference proteome</keyword>
<feature type="chain" id="PRO_5035842180" evidence="6">
    <location>
        <begin position="31"/>
        <end position="211"/>
    </location>
</feature>